<dbReference type="RefSeq" id="WP_119480905.1">
    <property type="nucleotide sequence ID" value="NZ_QXTG01000001.1"/>
</dbReference>
<gene>
    <name evidence="3" type="ORF">D1781_03740</name>
</gene>
<feature type="transmembrane region" description="Helical" evidence="2">
    <location>
        <begin position="6"/>
        <end position="27"/>
    </location>
</feature>
<dbReference type="EMBL" id="QXTG01000001">
    <property type="protein sequence ID" value="RIX30544.1"/>
    <property type="molecule type" value="Genomic_DNA"/>
</dbReference>
<keyword evidence="2" id="KW-1133">Transmembrane helix</keyword>
<keyword evidence="2" id="KW-0812">Transmembrane</keyword>
<comment type="caution">
    <text evidence="3">The sequence shown here is derived from an EMBL/GenBank/DDBJ whole genome shotgun (WGS) entry which is preliminary data.</text>
</comment>
<name>A0A3A1U102_9MICO</name>
<protein>
    <recommendedName>
        <fullName evidence="5">Large exoprotein</fullName>
    </recommendedName>
</protein>
<evidence type="ECO:0000313" key="3">
    <source>
        <dbReference type="EMBL" id="RIX30544.1"/>
    </source>
</evidence>
<evidence type="ECO:0008006" key="5">
    <source>
        <dbReference type="Google" id="ProtNLM"/>
    </source>
</evidence>
<feature type="transmembrane region" description="Helical" evidence="2">
    <location>
        <begin position="151"/>
        <end position="170"/>
    </location>
</feature>
<feature type="transmembrane region" description="Helical" evidence="2">
    <location>
        <begin position="127"/>
        <end position="145"/>
    </location>
</feature>
<dbReference type="AlphaFoldDB" id="A0A3A1U102"/>
<dbReference type="Proteomes" id="UP000265742">
    <property type="component" value="Unassembled WGS sequence"/>
</dbReference>
<evidence type="ECO:0000256" key="2">
    <source>
        <dbReference type="SAM" id="Phobius"/>
    </source>
</evidence>
<dbReference type="OrthoDB" id="5126350at2"/>
<feature type="region of interest" description="Disordered" evidence="1">
    <location>
        <begin position="79"/>
        <end position="109"/>
    </location>
</feature>
<organism evidence="3 4">
    <name type="scientific">Amnibacterium setariae</name>
    <dbReference type="NCBI Taxonomy" id="2306585"/>
    <lineage>
        <taxon>Bacteria</taxon>
        <taxon>Bacillati</taxon>
        <taxon>Actinomycetota</taxon>
        <taxon>Actinomycetes</taxon>
        <taxon>Micrococcales</taxon>
        <taxon>Microbacteriaceae</taxon>
        <taxon>Amnibacterium</taxon>
    </lineage>
</organism>
<evidence type="ECO:0000313" key="4">
    <source>
        <dbReference type="Proteomes" id="UP000265742"/>
    </source>
</evidence>
<accession>A0A3A1U102</accession>
<keyword evidence="4" id="KW-1185">Reference proteome</keyword>
<sequence>MAAGLGGGAIIAFAAVLWLLYLTPTWLRRREYLRTERTAVRLQQTLRVLAETAEVPEEVRAEVSARSVAEQHRALRESARRAESVARPRAAKAERKLARSGRAPREPRSRAAAVSGVAAVRLRRSRVLATNVLVVGVTIAGWGVSDIASGGGWEFLVAGVVVSFLAVALLQRASTVAAAHRAVEAVDQAVVVPEETRTFTEWQEAVEPARPTWTPVPLPKPRYLEQERAVAPTPPKRDDIAIAASLRAAAQRADEALRAAHAAPEVAALDRRPVDAVDAMNESGPVVTDLDGVLRRRRSA</sequence>
<evidence type="ECO:0000256" key="1">
    <source>
        <dbReference type="SAM" id="MobiDB-lite"/>
    </source>
</evidence>
<reference evidence="4" key="1">
    <citation type="submission" date="2018-09" db="EMBL/GenBank/DDBJ databases">
        <authorList>
            <person name="Kim I."/>
        </authorList>
    </citation>
    <scope>NUCLEOTIDE SEQUENCE [LARGE SCALE GENOMIC DNA]</scope>
    <source>
        <strain evidence="4">DD4a</strain>
    </source>
</reference>
<keyword evidence="2" id="KW-0472">Membrane</keyword>
<proteinExistence type="predicted"/>